<dbReference type="PANTHER" id="PTHR42920">
    <property type="entry name" value="OS03G0707200 PROTEIN-RELATED"/>
    <property type="match status" value="1"/>
</dbReference>
<dbReference type="Proteomes" id="UP000318288">
    <property type="component" value="Unassembled WGS sequence"/>
</dbReference>
<dbReference type="InterPro" id="IPR000620">
    <property type="entry name" value="EamA_dom"/>
</dbReference>
<comment type="caution">
    <text evidence="8">The sequence shown here is derived from an EMBL/GenBank/DDBJ whole genome shotgun (WGS) entry which is preliminary data.</text>
</comment>
<feature type="transmembrane region" description="Helical" evidence="6">
    <location>
        <begin position="48"/>
        <end position="69"/>
    </location>
</feature>
<evidence type="ECO:0000313" key="9">
    <source>
        <dbReference type="Proteomes" id="UP000318288"/>
    </source>
</evidence>
<dbReference type="PANTHER" id="PTHR42920:SF5">
    <property type="entry name" value="EAMA DOMAIN-CONTAINING PROTEIN"/>
    <property type="match status" value="1"/>
</dbReference>
<accession>A0A5C6FI97</accession>
<keyword evidence="3 6" id="KW-0812">Transmembrane</keyword>
<dbReference type="GO" id="GO:0005886">
    <property type="term" value="C:plasma membrane"/>
    <property type="evidence" value="ECO:0007669"/>
    <property type="project" value="UniProtKB-SubCell"/>
</dbReference>
<organism evidence="8 9">
    <name type="scientific">Rubripirellula tenax</name>
    <dbReference type="NCBI Taxonomy" id="2528015"/>
    <lineage>
        <taxon>Bacteria</taxon>
        <taxon>Pseudomonadati</taxon>
        <taxon>Planctomycetota</taxon>
        <taxon>Planctomycetia</taxon>
        <taxon>Pirellulales</taxon>
        <taxon>Pirellulaceae</taxon>
        <taxon>Rubripirellula</taxon>
    </lineage>
</organism>
<comment type="subcellular location">
    <subcellularLocation>
        <location evidence="1">Cell membrane</location>
        <topology evidence="1">Multi-pass membrane protein</topology>
    </subcellularLocation>
</comment>
<evidence type="ECO:0000259" key="7">
    <source>
        <dbReference type="Pfam" id="PF00892"/>
    </source>
</evidence>
<feature type="transmembrane region" description="Helical" evidence="6">
    <location>
        <begin position="203"/>
        <end position="226"/>
    </location>
</feature>
<evidence type="ECO:0000256" key="2">
    <source>
        <dbReference type="ARBA" id="ARBA00022475"/>
    </source>
</evidence>
<name>A0A5C6FI97_9BACT</name>
<dbReference type="SUPFAM" id="SSF103481">
    <property type="entry name" value="Multidrug resistance efflux transporter EmrE"/>
    <property type="match status" value="2"/>
</dbReference>
<gene>
    <name evidence="8" type="ORF">Poly51_00310</name>
</gene>
<feature type="transmembrane region" description="Helical" evidence="6">
    <location>
        <begin position="314"/>
        <end position="332"/>
    </location>
</feature>
<protein>
    <submittedName>
        <fullName evidence="8">EamA-like transporter family protein</fullName>
    </submittedName>
</protein>
<evidence type="ECO:0000256" key="6">
    <source>
        <dbReference type="SAM" id="Phobius"/>
    </source>
</evidence>
<dbReference type="InterPro" id="IPR051258">
    <property type="entry name" value="Diverse_Substrate_Transporter"/>
</dbReference>
<dbReference type="OrthoDB" id="243583at2"/>
<dbReference type="Pfam" id="PF00892">
    <property type="entry name" value="EamA"/>
    <property type="match status" value="1"/>
</dbReference>
<feature type="transmembrane region" description="Helical" evidence="6">
    <location>
        <begin position="137"/>
        <end position="157"/>
    </location>
</feature>
<dbReference type="RefSeq" id="WP_146453338.1">
    <property type="nucleotide sequence ID" value="NZ_SJPW01000001.1"/>
</dbReference>
<evidence type="ECO:0000256" key="4">
    <source>
        <dbReference type="ARBA" id="ARBA00022989"/>
    </source>
</evidence>
<feature type="transmembrane region" description="Helical" evidence="6">
    <location>
        <begin position="81"/>
        <end position="105"/>
    </location>
</feature>
<evidence type="ECO:0000256" key="3">
    <source>
        <dbReference type="ARBA" id="ARBA00022692"/>
    </source>
</evidence>
<proteinExistence type="predicted"/>
<keyword evidence="5 6" id="KW-0472">Membrane</keyword>
<keyword evidence="9" id="KW-1185">Reference proteome</keyword>
<dbReference type="EMBL" id="SJPW01000001">
    <property type="protein sequence ID" value="TWU59759.1"/>
    <property type="molecule type" value="Genomic_DNA"/>
</dbReference>
<keyword evidence="4 6" id="KW-1133">Transmembrane helix</keyword>
<reference evidence="8 9" key="1">
    <citation type="submission" date="2019-02" db="EMBL/GenBank/DDBJ databases">
        <title>Deep-cultivation of Planctomycetes and their phenomic and genomic characterization uncovers novel biology.</title>
        <authorList>
            <person name="Wiegand S."/>
            <person name="Jogler M."/>
            <person name="Boedeker C."/>
            <person name="Pinto D."/>
            <person name="Vollmers J."/>
            <person name="Rivas-Marin E."/>
            <person name="Kohn T."/>
            <person name="Peeters S.H."/>
            <person name="Heuer A."/>
            <person name="Rast P."/>
            <person name="Oberbeckmann S."/>
            <person name="Bunk B."/>
            <person name="Jeske O."/>
            <person name="Meyerdierks A."/>
            <person name="Storesund J.E."/>
            <person name="Kallscheuer N."/>
            <person name="Luecker S."/>
            <person name="Lage O.M."/>
            <person name="Pohl T."/>
            <person name="Merkel B.J."/>
            <person name="Hornburger P."/>
            <person name="Mueller R.-W."/>
            <person name="Bruemmer F."/>
            <person name="Labrenz M."/>
            <person name="Spormann A.M."/>
            <person name="Op Den Camp H."/>
            <person name="Overmann J."/>
            <person name="Amann R."/>
            <person name="Jetten M.S.M."/>
            <person name="Mascher T."/>
            <person name="Medema M.H."/>
            <person name="Devos D.P."/>
            <person name="Kaster A.-K."/>
            <person name="Ovreas L."/>
            <person name="Rohde M."/>
            <person name="Galperin M.Y."/>
            <person name="Jogler C."/>
        </authorList>
    </citation>
    <scope>NUCLEOTIDE SEQUENCE [LARGE SCALE GENOMIC DNA]</scope>
    <source>
        <strain evidence="8 9">Poly51</strain>
    </source>
</reference>
<feature type="transmembrane region" description="Helical" evidence="6">
    <location>
        <begin position="177"/>
        <end position="196"/>
    </location>
</feature>
<feature type="domain" description="EamA" evidence="7">
    <location>
        <begin position="7"/>
        <end position="151"/>
    </location>
</feature>
<evidence type="ECO:0000256" key="5">
    <source>
        <dbReference type="ARBA" id="ARBA00023136"/>
    </source>
</evidence>
<dbReference type="AlphaFoldDB" id="A0A5C6FI97"/>
<evidence type="ECO:0000256" key="1">
    <source>
        <dbReference type="ARBA" id="ARBA00004651"/>
    </source>
</evidence>
<evidence type="ECO:0000313" key="8">
    <source>
        <dbReference type="EMBL" id="TWU59759.1"/>
    </source>
</evidence>
<dbReference type="InterPro" id="IPR037185">
    <property type="entry name" value="EmrE-like"/>
</dbReference>
<feature type="transmembrane region" description="Helical" evidence="6">
    <location>
        <begin position="286"/>
        <end position="308"/>
    </location>
</feature>
<feature type="transmembrane region" description="Helical" evidence="6">
    <location>
        <begin position="111"/>
        <end position="128"/>
    </location>
</feature>
<sequence length="341" mass="36980">MSDRQRAVIVLIIVNAMWGATFPIMRALNLQVDDHFPLAEGSAWLRTASAAWMISIRFGLALVMFVILFRNTMKRVGKPHLLAGIALGSFFYCGLLLQVIGLGSISASRSGFLTSLAVVFTPLFSTVIRKRLPRRTVMAGVALALVGVTVLTEMVRVHPGGVSLASDVMERWSWGDSVTIVGALFFSAQIILIDYFGKRYESIAFTPGMFATVTILGAITFAGLNVRGPETAIQASWVDLIVQPQFFGLIGILGMFPSLLAFAWMNKYQPFLSATQAAVIYTTEPFFASTWAMFLPAVIAGSCGIAYANETFSWPLLIGGGLILAANVLALWPEPRRDGIG</sequence>
<keyword evidence="2" id="KW-1003">Cell membrane</keyword>
<feature type="transmembrane region" description="Helical" evidence="6">
    <location>
        <begin position="7"/>
        <end position="28"/>
    </location>
</feature>
<feature type="transmembrane region" description="Helical" evidence="6">
    <location>
        <begin position="246"/>
        <end position="265"/>
    </location>
</feature>